<keyword evidence="8 11" id="KW-1133">Transmembrane helix</keyword>
<evidence type="ECO:0000313" key="15">
    <source>
        <dbReference type="Proteomes" id="UP000620670"/>
    </source>
</evidence>
<evidence type="ECO:0000256" key="7">
    <source>
        <dbReference type="ARBA" id="ARBA00022777"/>
    </source>
</evidence>
<feature type="domain" description="Histidine kinase" evidence="12">
    <location>
        <begin position="249"/>
        <end position="452"/>
    </location>
</feature>
<accession>A0ABS0XXV0</accession>
<dbReference type="EMBL" id="JAELXT010000003">
    <property type="protein sequence ID" value="MBJ6124852.1"/>
    <property type="molecule type" value="Genomic_DNA"/>
</dbReference>
<comment type="subcellular location">
    <subcellularLocation>
        <location evidence="2">Membrane</location>
    </subcellularLocation>
</comment>
<protein>
    <recommendedName>
        <fullName evidence="3">histidine kinase</fullName>
        <ecNumber evidence="3">2.7.13.3</ecNumber>
    </recommendedName>
</protein>
<dbReference type="PROSITE" id="PS50109">
    <property type="entry name" value="HIS_KIN"/>
    <property type="match status" value="1"/>
</dbReference>
<dbReference type="PANTHER" id="PTHR45436">
    <property type="entry name" value="SENSOR HISTIDINE KINASE YKOH"/>
    <property type="match status" value="1"/>
</dbReference>
<dbReference type="InterPro" id="IPR036890">
    <property type="entry name" value="HATPase_C_sf"/>
</dbReference>
<dbReference type="PANTHER" id="PTHR45436:SF5">
    <property type="entry name" value="SENSOR HISTIDINE KINASE TRCS"/>
    <property type="match status" value="1"/>
</dbReference>
<dbReference type="EC" id="2.7.13.3" evidence="3"/>
<proteinExistence type="predicted"/>
<feature type="transmembrane region" description="Helical" evidence="11">
    <location>
        <begin position="12"/>
        <end position="33"/>
    </location>
</feature>
<evidence type="ECO:0000259" key="13">
    <source>
        <dbReference type="PROSITE" id="PS50885"/>
    </source>
</evidence>
<evidence type="ECO:0000256" key="10">
    <source>
        <dbReference type="ARBA" id="ARBA00023136"/>
    </source>
</evidence>
<dbReference type="Gene3D" id="3.30.565.10">
    <property type="entry name" value="Histidine kinase-like ATPase, C-terminal domain"/>
    <property type="match status" value="1"/>
</dbReference>
<evidence type="ECO:0000259" key="12">
    <source>
        <dbReference type="PROSITE" id="PS50109"/>
    </source>
</evidence>
<feature type="domain" description="HAMP" evidence="13">
    <location>
        <begin position="190"/>
        <end position="241"/>
    </location>
</feature>
<sequence>MRHGSLRLRLLAAGAASIIFALVLAGLGLLLLFERHVERRMAAELGSHLNQLVSSLARTGAGMLDIGVPPAEPRFLQPLSGLYWQMAEEGTSTVLRSRSLWDATLPVPSDMPAAGEVHQHTIPGPGGASLLAIERRISLPASLGGGTIRAVVAVNRVEVHAAGLAFAFDLIPSLALLAAVLIAAAWVQVSIGLRPLDAVRRRLAQVRSGAAARLGEAFPDEVRPLAAEVDHLLDAQEKAIARARARAADLAHGMKTPLTVLSADAEELRARGDTRLADEIETVTAGMRRHVERELVRARTGLRVRSGSAQSVRPVTEQVVDVLRRTPHGQKLAWEIDATDALRVHMDAQDLTEILGNLAENAATWAAGTVRIEGRCDGSTIMLRVEDDGPGVPEDRIEAVLARGGRLDETRPGTGLGLAIVGDLVEAHGGSLSLRRSALGGLLAEVRLPSAA</sequence>
<dbReference type="GO" id="GO:0016301">
    <property type="term" value="F:kinase activity"/>
    <property type="evidence" value="ECO:0007669"/>
    <property type="project" value="UniProtKB-KW"/>
</dbReference>
<evidence type="ECO:0000256" key="11">
    <source>
        <dbReference type="SAM" id="Phobius"/>
    </source>
</evidence>
<dbReference type="Pfam" id="PF02518">
    <property type="entry name" value="HATPase_c"/>
    <property type="match status" value="1"/>
</dbReference>
<evidence type="ECO:0000256" key="6">
    <source>
        <dbReference type="ARBA" id="ARBA00022692"/>
    </source>
</evidence>
<keyword evidence="7 14" id="KW-0418">Kinase</keyword>
<dbReference type="SMART" id="SM00387">
    <property type="entry name" value="HATPase_c"/>
    <property type="match status" value="1"/>
</dbReference>
<evidence type="ECO:0000256" key="3">
    <source>
        <dbReference type="ARBA" id="ARBA00012438"/>
    </source>
</evidence>
<evidence type="ECO:0000313" key="14">
    <source>
        <dbReference type="EMBL" id="MBJ6124852.1"/>
    </source>
</evidence>
<dbReference type="SUPFAM" id="SSF55874">
    <property type="entry name" value="ATPase domain of HSP90 chaperone/DNA topoisomerase II/histidine kinase"/>
    <property type="match status" value="1"/>
</dbReference>
<dbReference type="SUPFAM" id="SSF47384">
    <property type="entry name" value="Homodimeric domain of signal transducing histidine kinase"/>
    <property type="match status" value="1"/>
</dbReference>
<gene>
    <name evidence="14" type="ORF">JAO75_05450</name>
</gene>
<keyword evidence="15" id="KW-1185">Reference proteome</keyword>
<evidence type="ECO:0000256" key="2">
    <source>
        <dbReference type="ARBA" id="ARBA00004370"/>
    </source>
</evidence>
<keyword evidence="10 11" id="KW-0472">Membrane</keyword>
<dbReference type="InterPro" id="IPR003594">
    <property type="entry name" value="HATPase_dom"/>
</dbReference>
<dbReference type="PRINTS" id="PR00344">
    <property type="entry name" value="BCTRLSENSOR"/>
</dbReference>
<dbReference type="InterPro" id="IPR005467">
    <property type="entry name" value="His_kinase_dom"/>
</dbReference>
<dbReference type="InterPro" id="IPR050428">
    <property type="entry name" value="TCS_sensor_his_kinase"/>
</dbReference>
<comment type="caution">
    <text evidence="14">The sequence shown here is derived from an EMBL/GenBank/DDBJ whole genome shotgun (WGS) entry which is preliminary data.</text>
</comment>
<evidence type="ECO:0000256" key="4">
    <source>
        <dbReference type="ARBA" id="ARBA00022553"/>
    </source>
</evidence>
<evidence type="ECO:0000256" key="5">
    <source>
        <dbReference type="ARBA" id="ARBA00022679"/>
    </source>
</evidence>
<keyword evidence="9" id="KW-0902">Two-component regulatory system</keyword>
<dbReference type="Proteomes" id="UP000620670">
    <property type="component" value="Unassembled WGS sequence"/>
</dbReference>
<name>A0ABS0XXV0_9HYPH</name>
<feature type="transmembrane region" description="Helical" evidence="11">
    <location>
        <begin position="164"/>
        <end position="187"/>
    </location>
</feature>
<keyword evidence="4" id="KW-0597">Phosphoprotein</keyword>
<dbReference type="InterPro" id="IPR003660">
    <property type="entry name" value="HAMP_dom"/>
</dbReference>
<dbReference type="Gene3D" id="1.10.287.130">
    <property type="match status" value="1"/>
</dbReference>
<dbReference type="RefSeq" id="WP_199047336.1">
    <property type="nucleotide sequence ID" value="NZ_JAELXT010000003.1"/>
</dbReference>
<evidence type="ECO:0000256" key="8">
    <source>
        <dbReference type="ARBA" id="ARBA00022989"/>
    </source>
</evidence>
<reference evidence="15" key="1">
    <citation type="submission" date="2020-12" db="EMBL/GenBank/DDBJ databases">
        <title>Hymenobacter sp.</title>
        <authorList>
            <person name="Kim M.K."/>
        </authorList>
    </citation>
    <scope>NUCLEOTIDE SEQUENCE [LARGE SCALE GENOMIC DNA]</scope>
    <source>
        <strain evidence="15">BT325</strain>
    </source>
</reference>
<dbReference type="PROSITE" id="PS50885">
    <property type="entry name" value="HAMP"/>
    <property type="match status" value="1"/>
</dbReference>
<keyword evidence="5" id="KW-0808">Transferase</keyword>
<organism evidence="14 15">
    <name type="scientific">Microvirga splendida</name>
    <dbReference type="NCBI Taxonomy" id="2795727"/>
    <lineage>
        <taxon>Bacteria</taxon>
        <taxon>Pseudomonadati</taxon>
        <taxon>Pseudomonadota</taxon>
        <taxon>Alphaproteobacteria</taxon>
        <taxon>Hyphomicrobiales</taxon>
        <taxon>Methylobacteriaceae</taxon>
        <taxon>Microvirga</taxon>
    </lineage>
</organism>
<evidence type="ECO:0000256" key="1">
    <source>
        <dbReference type="ARBA" id="ARBA00000085"/>
    </source>
</evidence>
<evidence type="ECO:0000256" key="9">
    <source>
        <dbReference type="ARBA" id="ARBA00023012"/>
    </source>
</evidence>
<dbReference type="InterPro" id="IPR036097">
    <property type="entry name" value="HisK_dim/P_sf"/>
</dbReference>
<dbReference type="InterPro" id="IPR004358">
    <property type="entry name" value="Sig_transdc_His_kin-like_C"/>
</dbReference>
<keyword evidence="6 11" id="KW-0812">Transmembrane</keyword>
<comment type="catalytic activity">
    <reaction evidence="1">
        <text>ATP + protein L-histidine = ADP + protein N-phospho-L-histidine.</text>
        <dbReference type="EC" id="2.7.13.3"/>
    </reaction>
</comment>